<evidence type="ECO:0000256" key="2">
    <source>
        <dbReference type="ARBA" id="ARBA00022452"/>
    </source>
</evidence>
<dbReference type="PANTHER" id="PTHR12815:SF23">
    <property type="entry name" value="OUTER MEMBRANE PROTEIN ASSEMBLY FACTOR BAMA"/>
    <property type="match status" value="1"/>
</dbReference>
<evidence type="ECO:0000256" key="5">
    <source>
        <dbReference type="ARBA" id="ARBA00022737"/>
    </source>
</evidence>
<feature type="domain" description="POTRA" evidence="10">
    <location>
        <begin position="348"/>
        <end position="421"/>
    </location>
</feature>
<reference evidence="11 12" key="1">
    <citation type="submission" date="2024-05" db="EMBL/GenBank/DDBJ databases">
        <authorList>
            <consortium name="Candidatus Magnetaquicoccaceae bacterium FCR-1 genome sequencing consortium"/>
            <person name="Shimoshige H."/>
            <person name="Shimamura S."/>
            <person name="Taoka A."/>
            <person name="Kobayashi H."/>
            <person name="Maekawa T."/>
        </authorList>
    </citation>
    <scope>NUCLEOTIDE SEQUENCE [LARGE SCALE GENOMIC DNA]</scope>
    <source>
        <strain evidence="11 12">FCR-1</strain>
    </source>
</reference>
<evidence type="ECO:0000256" key="3">
    <source>
        <dbReference type="ARBA" id="ARBA00022692"/>
    </source>
</evidence>
<evidence type="ECO:0000256" key="8">
    <source>
        <dbReference type="HAMAP-Rule" id="MF_01430"/>
    </source>
</evidence>
<dbReference type="PIRSF" id="PIRSF006076">
    <property type="entry name" value="OM_assembly_OMP85"/>
    <property type="match status" value="1"/>
</dbReference>
<comment type="similarity">
    <text evidence="8">Belongs to the BamA family.</text>
</comment>
<protein>
    <recommendedName>
        <fullName evidence="8 9">Outer membrane protein assembly factor BamA</fullName>
    </recommendedName>
</protein>
<feature type="signal peptide" evidence="8">
    <location>
        <begin position="1"/>
        <end position="23"/>
    </location>
</feature>
<dbReference type="InterPro" id="IPR010827">
    <property type="entry name" value="BamA/TamA_POTRA"/>
</dbReference>
<dbReference type="Pfam" id="PF07244">
    <property type="entry name" value="POTRA"/>
    <property type="match status" value="5"/>
</dbReference>
<dbReference type="Pfam" id="PF01103">
    <property type="entry name" value="Omp85"/>
    <property type="match status" value="1"/>
</dbReference>
<sequence precursor="true">MFPIRRLLKIPLGVVLLTFAANAWTGEVIDSIRVEGIRRIEADTVKSHVSVIPGQPMEPDALRRSIKALHDTGLFKDVAIEQQGRELLIRVVENPTVAKVTFEGNDALGTEELQKLVHLKPQALFNRSTTERDLSALRQAFRVKGFFLAKIDMVVKNLDQNMVDVVYKIDQGEKSRVQKVRIIGNKALSERQLTRKMMIHESGWFSWFTEDDAYDRDKLQFDQQQLRNAYLDEGYARVHVDSSVAELTPDRKAFVITHSVREGDRYRFGAIDVKGDFDELPKARLMEELRVRQGEWYSRDLLRQSIEKLTDLIGDFGYAFLDIRPQTVFDDKAKTIDITFEVVKGRRVYVNRIEVVGNTRTRDNVVRREITMNEGDRFSSTQMRRSKKNVTDLNFFENIEITTPNTGNPDQVDVRIKVDEKATGTFTIGAGYSSIDQLIGTASVSQNNFLGRGQRMVLSTTLTGNSTQFDFSFTEPYFMDKNLSAGFDLFAKESDRRQMATYTEKVYGGALRLGFPISKNLRDQLSYNLAQIDIAADSNVTSRSILAQAAQSPYLRSMVSNSLVWNDVNNNLNPTQGRVHRLTTDIAGLGGDISFARLLVDNQLYHPITEDEEWVAHIRGRVGYINGLDKDVPIFERFYLGGSTSLRGFKPGGLGPRTLTEDDAYGGLHFEQVNVELFFPIGNLSEKGVKGVTFIDVGYLGNGELPVDVRESGGIRAAAGIGVHWNSPFGPLRLSLSHPLVKEEFDKTRVFDFSMGTAL</sequence>
<keyword evidence="6 8" id="KW-0472">Membrane</keyword>
<evidence type="ECO:0000313" key="12">
    <source>
        <dbReference type="Proteomes" id="UP001628193"/>
    </source>
</evidence>
<feature type="domain" description="POTRA" evidence="10">
    <location>
        <begin position="266"/>
        <end position="345"/>
    </location>
</feature>
<feature type="domain" description="POTRA" evidence="10">
    <location>
        <begin position="27"/>
        <end position="94"/>
    </location>
</feature>
<evidence type="ECO:0000313" key="11">
    <source>
        <dbReference type="EMBL" id="GAB0056355.1"/>
    </source>
</evidence>
<keyword evidence="3 8" id="KW-0812">Transmembrane</keyword>
<feature type="chain" id="PRO_5044908492" description="Outer membrane protein assembly factor BamA" evidence="8">
    <location>
        <begin position="24"/>
        <end position="759"/>
    </location>
</feature>
<gene>
    <name evidence="11" type="primary">bamA_1</name>
    <name evidence="8" type="synonym">bamA</name>
    <name evidence="11" type="ORF">SIID45300_00661</name>
</gene>
<evidence type="ECO:0000256" key="4">
    <source>
        <dbReference type="ARBA" id="ARBA00022729"/>
    </source>
</evidence>
<dbReference type="InterPro" id="IPR023707">
    <property type="entry name" value="OM_assembly_BamA"/>
</dbReference>
<feature type="domain" description="POTRA" evidence="10">
    <location>
        <begin position="95"/>
        <end position="172"/>
    </location>
</feature>
<keyword evidence="12" id="KW-1185">Reference proteome</keyword>
<dbReference type="NCBIfam" id="TIGR03303">
    <property type="entry name" value="OM_YaeT"/>
    <property type="match status" value="1"/>
</dbReference>
<evidence type="ECO:0000256" key="9">
    <source>
        <dbReference type="NCBIfam" id="TIGR03303"/>
    </source>
</evidence>
<keyword evidence="4 8" id="KW-0732">Signal</keyword>
<organism evidence="11 12">
    <name type="scientific">Candidatus Magnetaquiglobus chichijimensis</name>
    <dbReference type="NCBI Taxonomy" id="3141448"/>
    <lineage>
        <taxon>Bacteria</taxon>
        <taxon>Pseudomonadati</taxon>
        <taxon>Pseudomonadota</taxon>
        <taxon>Magnetococcia</taxon>
        <taxon>Magnetococcales</taxon>
        <taxon>Candidatus Magnetaquicoccaceae</taxon>
        <taxon>Candidatus Magnetaquiglobus</taxon>
    </lineage>
</organism>
<dbReference type="RefSeq" id="WP_420904065.1">
    <property type="nucleotide sequence ID" value="NZ_BAAFGK010000002.1"/>
</dbReference>
<evidence type="ECO:0000256" key="6">
    <source>
        <dbReference type="ARBA" id="ARBA00023136"/>
    </source>
</evidence>
<keyword evidence="2 8" id="KW-1134">Transmembrane beta strand</keyword>
<dbReference type="PANTHER" id="PTHR12815">
    <property type="entry name" value="SORTING AND ASSEMBLY MACHINERY SAMM50 PROTEIN FAMILY MEMBER"/>
    <property type="match status" value="1"/>
</dbReference>
<dbReference type="InterPro" id="IPR039910">
    <property type="entry name" value="D15-like"/>
</dbReference>
<accession>A0ABQ0C646</accession>
<dbReference type="EMBL" id="BAAFGK010000002">
    <property type="protein sequence ID" value="GAB0056355.1"/>
    <property type="molecule type" value="Genomic_DNA"/>
</dbReference>
<name>A0ABQ0C646_9PROT</name>
<evidence type="ECO:0000256" key="1">
    <source>
        <dbReference type="ARBA" id="ARBA00004370"/>
    </source>
</evidence>
<evidence type="ECO:0000256" key="7">
    <source>
        <dbReference type="ARBA" id="ARBA00023237"/>
    </source>
</evidence>
<comment type="function">
    <text evidence="8">Part of the outer membrane protein assembly complex, which is involved in assembly and insertion of beta-barrel proteins into the outer membrane.</text>
</comment>
<dbReference type="PROSITE" id="PS51779">
    <property type="entry name" value="POTRA"/>
    <property type="match status" value="4"/>
</dbReference>
<dbReference type="Proteomes" id="UP001628193">
    <property type="component" value="Unassembled WGS sequence"/>
</dbReference>
<keyword evidence="7 8" id="KW-0998">Cell outer membrane</keyword>
<dbReference type="Gene3D" id="2.40.160.50">
    <property type="entry name" value="membrane protein fhac: a member of the omp85/tpsb transporter family"/>
    <property type="match status" value="1"/>
</dbReference>
<keyword evidence="5 8" id="KW-0677">Repeat</keyword>
<proteinExistence type="inferred from homology"/>
<comment type="subunit">
    <text evidence="8">Part of the Bam complex.</text>
</comment>
<dbReference type="HAMAP" id="MF_01430">
    <property type="entry name" value="OM_assembly_BamA"/>
    <property type="match status" value="1"/>
</dbReference>
<dbReference type="InterPro" id="IPR000184">
    <property type="entry name" value="Bac_surfAg_D15"/>
</dbReference>
<dbReference type="Gene3D" id="3.10.20.310">
    <property type="entry name" value="membrane protein fhac"/>
    <property type="match status" value="5"/>
</dbReference>
<comment type="caution">
    <text evidence="11">The sequence shown here is derived from an EMBL/GenBank/DDBJ whole genome shotgun (WGS) entry which is preliminary data.</text>
</comment>
<reference evidence="11 12" key="2">
    <citation type="submission" date="2024-09" db="EMBL/GenBank/DDBJ databases">
        <title>Draft genome sequence of Candidatus Magnetaquicoccaceae bacterium FCR-1.</title>
        <authorList>
            <person name="Shimoshige H."/>
            <person name="Shimamura S."/>
            <person name="Taoka A."/>
            <person name="Kobayashi H."/>
            <person name="Maekawa T."/>
        </authorList>
    </citation>
    <scope>NUCLEOTIDE SEQUENCE [LARGE SCALE GENOMIC DNA]</scope>
    <source>
        <strain evidence="11 12">FCR-1</strain>
    </source>
</reference>
<evidence type="ECO:0000259" key="10">
    <source>
        <dbReference type="PROSITE" id="PS51779"/>
    </source>
</evidence>
<dbReference type="InterPro" id="IPR034746">
    <property type="entry name" value="POTRA"/>
</dbReference>
<comment type="subcellular location">
    <subcellularLocation>
        <location evidence="8">Cell outer membrane</location>
    </subcellularLocation>
    <subcellularLocation>
        <location evidence="1">Membrane</location>
    </subcellularLocation>
</comment>